<evidence type="ECO:0000313" key="4">
    <source>
        <dbReference type="Proteomes" id="UP000651837"/>
    </source>
</evidence>
<organism evidence="2 3">
    <name type="scientific">Maribacter polysiphoniae</name>
    <dbReference type="NCBI Taxonomy" id="429344"/>
    <lineage>
        <taxon>Bacteria</taxon>
        <taxon>Pseudomonadati</taxon>
        <taxon>Bacteroidota</taxon>
        <taxon>Flavobacteriia</taxon>
        <taxon>Flavobacteriales</taxon>
        <taxon>Flavobacteriaceae</taxon>
        <taxon>Maribacter</taxon>
    </lineage>
</organism>
<dbReference type="Proteomes" id="UP000245667">
    <property type="component" value="Unassembled WGS sequence"/>
</dbReference>
<sequence length="178" mass="21027">MFLKGIREKFKHKSGIKFLKERLSKTPQSLDRSHGITSIGCIVDLDHFEKPELFFEFVDEFDLRPNAVKIIGYKSYYDNNSPYSTPVFSDKDLGWKGEIENSYALEFLSRDYDLLVNYYNEEKLLLQLMTVKTNARIKVGFQEVDRDLNDLILGTPFKDFKMFKLELKKYLRVLNEIE</sequence>
<gene>
    <name evidence="1" type="ORF">HZY62_11595</name>
    <name evidence="2" type="ORF">LX92_02087</name>
</gene>
<dbReference type="Pfam" id="PF21857">
    <property type="entry name" value="DUF6913"/>
    <property type="match status" value="1"/>
</dbReference>
<dbReference type="EMBL" id="QGGQ01000004">
    <property type="protein sequence ID" value="PWK23521.1"/>
    <property type="molecule type" value="Genomic_DNA"/>
</dbReference>
<dbReference type="EMBL" id="JACWLN010000004">
    <property type="protein sequence ID" value="MBD1261237.1"/>
    <property type="molecule type" value="Genomic_DNA"/>
</dbReference>
<protein>
    <submittedName>
        <fullName evidence="2">Uncharacterized protein</fullName>
    </submittedName>
</protein>
<dbReference type="RefSeq" id="WP_109650238.1">
    <property type="nucleotide sequence ID" value="NZ_JACWLN010000004.1"/>
</dbReference>
<dbReference type="OrthoDB" id="1430532at2"/>
<accession>A0A316DZH3</accession>
<evidence type="ECO:0000313" key="2">
    <source>
        <dbReference type="EMBL" id="PWK23521.1"/>
    </source>
</evidence>
<name>A0A316DZH3_9FLAO</name>
<dbReference type="InterPro" id="IPR054207">
    <property type="entry name" value="DUF6913"/>
</dbReference>
<evidence type="ECO:0000313" key="3">
    <source>
        <dbReference type="Proteomes" id="UP000245667"/>
    </source>
</evidence>
<comment type="caution">
    <text evidence="2">The sequence shown here is derived from an EMBL/GenBank/DDBJ whole genome shotgun (WGS) entry which is preliminary data.</text>
</comment>
<dbReference type="AlphaFoldDB" id="A0A316DZH3"/>
<proteinExistence type="predicted"/>
<reference evidence="2 3" key="1">
    <citation type="submission" date="2018-05" db="EMBL/GenBank/DDBJ databases">
        <title>Genomic Encyclopedia of Archaeal and Bacterial Type Strains, Phase II (KMG-II): from individual species to whole genera.</title>
        <authorList>
            <person name="Goeker M."/>
        </authorList>
    </citation>
    <scope>NUCLEOTIDE SEQUENCE [LARGE SCALE GENOMIC DNA]</scope>
    <source>
        <strain evidence="2 3">DSM 23514</strain>
    </source>
</reference>
<dbReference type="Proteomes" id="UP000651837">
    <property type="component" value="Unassembled WGS sequence"/>
</dbReference>
<reference evidence="1 4" key="2">
    <citation type="submission" date="2020-07" db="EMBL/GenBank/DDBJ databases">
        <title>The draft genome sequence of Maribacter polysiphoniae KCTC 22021.</title>
        <authorList>
            <person name="Mu L."/>
        </authorList>
    </citation>
    <scope>NUCLEOTIDE SEQUENCE [LARGE SCALE GENOMIC DNA]</scope>
    <source>
        <strain evidence="1 4">KCTC 22021</strain>
    </source>
</reference>
<evidence type="ECO:0000313" key="1">
    <source>
        <dbReference type="EMBL" id="MBD1261237.1"/>
    </source>
</evidence>
<keyword evidence="4" id="KW-1185">Reference proteome</keyword>